<dbReference type="AlphaFoldDB" id="A0A8T2N3H0"/>
<accession>A0A8T2N3H0</accession>
<dbReference type="OrthoDB" id="75250at2759"/>
<protein>
    <submittedName>
        <fullName evidence="1">Uncharacterized protein</fullName>
    </submittedName>
</protein>
<gene>
    <name evidence="1" type="ORF">JZ751_007654</name>
</gene>
<sequence>MHIHTEDPHREGVCAAAESAPISLQEIKLAYKMAKRFYSNPPLWARCLFSHCYSLWFICLPASMKKAGVHPNAITYGYYNKAVLESPWPSRNRSGHFLWTKLRNVLRGVAQFKQALPGAAPPTAPPLLTKVLAVGGAASSDGDRISHDSADSSNEANSEEHTLFARSLIVGDATNNHCGTVFLELPFYLVLMLAGLSTLNNAMTLHPCPQTDPHPTPPQCCLGYSLKLP</sequence>
<dbReference type="PANTHER" id="PTHR12296:SF30">
    <property type="entry name" value="DENN DOMAIN-CONTAINING PROTEIN CRAG"/>
    <property type="match status" value="1"/>
</dbReference>
<keyword evidence="2" id="KW-1185">Reference proteome</keyword>
<proteinExistence type="predicted"/>
<organism evidence="1 2">
    <name type="scientific">Albula glossodonta</name>
    <name type="common">roundjaw bonefish</name>
    <dbReference type="NCBI Taxonomy" id="121402"/>
    <lineage>
        <taxon>Eukaryota</taxon>
        <taxon>Metazoa</taxon>
        <taxon>Chordata</taxon>
        <taxon>Craniata</taxon>
        <taxon>Vertebrata</taxon>
        <taxon>Euteleostomi</taxon>
        <taxon>Actinopterygii</taxon>
        <taxon>Neopterygii</taxon>
        <taxon>Teleostei</taxon>
        <taxon>Albuliformes</taxon>
        <taxon>Albulidae</taxon>
        <taxon>Albula</taxon>
    </lineage>
</organism>
<dbReference type="GO" id="GO:0031410">
    <property type="term" value="C:cytoplasmic vesicle"/>
    <property type="evidence" value="ECO:0007669"/>
    <property type="project" value="TreeGrafter"/>
</dbReference>
<comment type="caution">
    <text evidence="1">The sequence shown here is derived from an EMBL/GenBank/DDBJ whole genome shotgun (WGS) entry which is preliminary data.</text>
</comment>
<dbReference type="EMBL" id="JAFBMS010000149">
    <property type="protein sequence ID" value="KAG9334456.1"/>
    <property type="molecule type" value="Genomic_DNA"/>
</dbReference>
<evidence type="ECO:0000313" key="2">
    <source>
        <dbReference type="Proteomes" id="UP000824540"/>
    </source>
</evidence>
<name>A0A8T2N3H0_9TELE</name>
<evidence type="ECO:0000313" key="1">
    <source>
        <dbReference type="EMBL" id="KAG9334456.1"/>
    </source>
</evidence>
<dbReference type="GO" id="GO:0005085">
    <property type="term" value="F:guanyl-nucleotide exchange factor activity"/>
    <property type="evidence" value="ECO:0007669"/>
    <property type="project" value="UniProtKB-ARBA"/>
</dbReference>
<dbReference type="GO" id="GO:0032483">
    <property type="term" value="P:regulation of Rab protein signal transduction"/>
    <property type="evidence" value="ECO:0007669"/>
    <property type="project" value="TreeGrafter"/>
</dbReference>
<dbReference type="InterPro" id="IPR051696">
    <property type="entry name" value="DENN_Domain_GEFs"/>
</dbReference>
<dbReference type="Proteomes" id="UP000824540">
    <property type="component" value="Unassembled WGS sequence"/>
</dbReference>
<reference evidence="1" key="1">
    <citation type="thesis" date="2021" institute="BYU ScholarsArchive" country="Provo, UT, USA">
        <title>Applications of and Algorithms for Genome Assembly and Genomic Analyses with an Emphasis on Marine Teleosts.</title>
        <authorList>
            <person name="Pickett B.D."/>
        </authorList>
    </citation>
    <scope>NUCLEOTIDE SEQUENCE</scope>
    <source>
        <strain evidence="1">HI-2016</strain>
    </source>
</reference>
<dbReference type="PANTHER" id="PTHR12296">
    <property type="entry name" value="DENN DOMAIN-CONTAINING PROTEIN 4"/>
    <property type="match status" value="1"/>
</dbReference>